<reference evidence="1" key="1">
    <citation type="submission" date="2021-02" db="EMBL/GenBank/DDBJ databases">
        <authorList>
            <person name="Cremers G."/>
            <person name="Picone N."/>
        </authorList>
    </citation>
    <scope>NUCLEOTIDE SEQUENCE</scope>
    <source>
        <strain evidence="1">PQ17</strain>
    </source>
</reference>
<name>A0A8J2BMM4_9BACT</name>
<gene>
    <name evidence="1" type="ORF">MPNT_50102</name>
</gene>
<dbReference type="Proteomes" id="UP000663859">
    <property type="component" value="Unassembled WGS sequence"/>
</dbReference>
<dbReference type="EMBL" id="CAJNOB010000045">
    <property type="protein sequence ID" value="CAF0702517.1"/>
    <property type="molecule type" value="Genomic_DNA"/>
</dbReference>
<dbReference type="AlphaFoldDB" id="A0A8J2BMM4"/>
<proteinExistence type="predicted"/>
<evidence type="ECO:0000313" key="1">
    <source>
        <dbReference type="EMBL" id="CAF0702517.1"/>
    </source>
</evidence>
<comment type="caution">
    <text evidence="1">The sequence shown here is derived from an EMBL/GenBank/DDBJ whole genome shotgun (WGS) entry which is preliminary data.</text>
</comment>
<protein>
    <submittedName>
        <fullName evidence="1">Uncharacterized protein</fullName>
    </submittedName>
</protein>
<organism evidence="1 2">
    <name type="scientific">Candidatus Methylacidithermus pantelleriae</name>
    <dbReference type="NCBI Taxonomy" id="2744239"/>
    <lineage>
        <taxon>Bacteria</taxon>
        <taxon>Pseudomonadati</taxon>
        <taxon>Verrucomicrobiota</taxon>
        <taxon>Methylacidiphilae</taxon>
        <taxon>Methylacidiphilales</taxon>
        <taxon>Methylacidiphilaceae</taxon>
        <taxon>Candidatus Methylacidithermus</taxon>
    </lineage>
</organism>
<sequence>MGLFAVPPFAGVREKVASLARRSLRREEFLERLPLIAPPFFTFFVRRPGPVPFATCPW</sequence>
<keyword evidence="2" id="KW-1185">Reference proteome</keyword>
<accession>A0A8J2BMM4</accession>
<evidence type="ECO:0000313" key="2">
    <source>
        <dbReference type="Proteomes" id="UP000663859"/>
    </source>
</evidence>